<evidence type="ECO:0000313" key="2">
    <source>
        <dbReference type="EMBL" id="MBV4520474.1"/>
    </source>
</evidence>
<gene>
    <name evidence="2" type="ORF">KVG88_10405</name>
</gene>
<dbReference type="PANTHER" id="PTHR43283:SF7">
    <property type="entry name" value="BETA-LACTAMASE-RELATED DOMAIN-CONTAINING PROTEIN"/>
    <property type="match status" value="1"/>
</dbReference>
<keyword evidence="3" id="KW-1185">Reference proteome</keyword>
<dbReference type="InterPro" id="IPR050789">
    <property type="entry name" value="Diverse_Enzym_Activities"/>
</dbReference>
<evidence type="ECO:0000313" key="3">
    <source>
        <dbReference type="Proteomes" id="UP001049200"/>
    </source>
</evidence>
<dbReference type="Proteomes" id="UP001049200">
    <property type="component" value="Unassembled WGS sequence"/>
</dbReference>
<proteinExistence type="predicted"/>
<sequence length="490" mass="53600">MPALPSSLSAAPLSTAHDGLLRAAASETGIDPDRIVAFLDDVDNAGLDLHGMILHRHGKVVAEGWKWPYASERPRILHSVAKSFTACAIGLAVDEGLLRLSDTVISFFPQHLPAHIDPRLPSMTVEHLLTMRTGHQANTSGSVWRGIDSSWITEFFKIPLVHEPGGQYVYTSAASYMLSAIVTQVTGQTMHEYLRPRLFEPLGITDEHWAIGPDGINPGGNGLTATPASMLKLGILHAQDGIWEGQRILSSEWVQAATRPQGGPDSKYGYHWAIKPQGAYCAVGVFVQMAIVFPAFGATLALVGAMKNSAHIIPHIERHFPAAFLDSTEPADDADKRLLQRLSAMREVPTLESATTAPFTTPVTFDFQDNELGVTRLSFAFEADTLTIDLTDGTGAHRIVSGLNRWHQGTTDMPGSELHHGYTFKDEAVIAGARWLDQRTLEMQWIYVASAFRDTIRCTFTEDGVTWERSVNVNSGALAHPALQGRRRKT</sequence>
<dbReference type="RefSeq" id="WP_217871274.1">
    <property type="nucleotide sequence ID" value="NZ_JAHSTU010000002.1"/>
</dbReference>
<protein>
    <submittedName>
        <fullName evidence="2">Beta-lactamase family protein</fullName>
    </submittedName>
</protein>
<feature type="domain" description="Beta-lactamase-related" evidence="1">
    <location>
        <begin position="56"/>
        <end position="302"/>
    </location>
</feature>
<dbReference type="EMBL" id="JAHSTU010000002">
    <property type="protein sequence ID" value="MBV4520474.1"/>
    <property type="molecule type" value="Genomic_DNA"/>
</dbReference>
<accession>A0ABS6QNG5</accession>
<reference evidence="2" key="1">
    <citation type="submission" date="2021-06" db="EMBL/GenBank/DDBJ databases">
        <title>Updating the genus Pseudomonas: Description of 43 new species and partition of the Pseudomonas putida group.</title>
        <authorList>
            <person name="Girard L."/>
            <person name="Lood C."/>
            <person name="Vandamme P."/>
            <person name="Rokni-Zadeh H."/>
            <person name="Van Noort V."/>
            <person name="Hofte M."/>
            <person name="Lavigne R."/>
            <person name="De Mot R."/>
        </authorList>
    </citation>
    <scope>NUCLEOTIDE SEQUENCE</scope>
    <source>
        <strain evidence="2">SWRI74</strain>
    </source>
</reference>
<organism evidence="2 3">
    <name type="scientific">Pseudomonas azerbaijanoccidentalis</name>
    <dbReference type="NCBI Taxonomy" id="2842347"/>
    <lineage>
        <taxon>Bacteria</taxon>
        <taxon>Pseudomonadati</taxon>
        <taxon>Pseudomonadota</taxon>
        <taxon>Gammaproteobacteria</taxon>
        <taxon>Pseudomonadales</taxon>
        <taxon>Pseudomonadaceae</taxon>
        <taxon>Pseudomonas</taxon>
    </lineage>
</organism>
<evidence type="ECO:0000259" key="1">
    <source>
        <dbReference type="Pfam" id="PF00144"/>
    </source>
</evidence>
<comment type="caution">
    <text evidence="2">The sequence shown here is derived from an EMBL/GenBank/DDBJ whole genome shotgun (WGS) entry which is preliminary data.</text>
</comment>
<dbReference type="InterPro" id="IPR001466">
    <property type="entry name" value="Beta-lactam-related"/>
</dbReference>
<dbReference type="PANTHER" id="PTHR43283">
    <property type="entry name" value="BETA-LACTAMASE-RELATED"/>
    <property type="match status" value="1"/>
</dbReference>
<dbReference type="Pfam" id="PF00144">
    <property type="entry name" value="Beta-lactamase"/>
    <property type="match status" value="1"/>
</dbReference>
<name>A0ABS6QNG5_9PSED</name>